<dbReference type="EMBL" id="CAEZWO010000185">
    <property type="protein sequence ID" value="CAB4673427.1"/>
    <property type="molecule type" value="Genomic_DNA"/>
</dbReference>
<dbReference type="InterPro" id="IPR036052">
    <property type="entry name" value="TrpB-like_PALP_sf"/>
</dbReference>
<dbReference type="InterPro" id="IPR001926">
    <property type="entry name" value="TrpB-like_PALP"/>
</dbReference>
<evidence type="ECO:0000259" key="1">
    <source>
        <dbReference type="Pfam" id="PF00291"/>
    </source>
</evidence>
<dbReference type="PANTHER" id="PTHR42937:SF1">
    <property type="entry name" value="DIAMINOPROPIONATE AMMONIA-LYASE"/>
    <property type="match status" value="1"/>
</dbReference>
<protein>
    <submittedName>
        <fullName evidence="2">Unannotated protein</fullName>
    </submittedName>
</protein>
<gene>
    <name evidence="2" type="ORF">UFOPK2254_01387</name>
</gene>
<dbReference type="NCBIfam" id="NF006058">
    <property type="entry name" value="PRK08206.1"/>
    <property type="match status" value="1"/>
</dbReference>
<sequence>MSSFPTFLHPEAKSWRHESTKNWAPKFHASIPGFSESSLISLPELAHELGIGSLHVKNESSRLDLPAFKILGASWAVARVYGERLGIAEADLTFSAIKENASKSGITLLVAATDGNHGRAVARMGKYLGCKAEIFIPYGVSPEAIAAIESEGAIVHRTEESYDFAVDKAKVFSDSVSGAVLIQDTSWEGYEDIPAWIVEGYQTLCSEIDEQIGASGIDVVVIPVGVGSLAHAVVAHYRGASKFYPALVCVEPTVAACVLESLHRDERTSVETSPTIMAGLNCGTPSEAAWPLLRNGLSAAVAIGDQECAVAVKDLNAHGVDSGPCGGATLAGLRALLSDESARKELGITSGSHVVLINTEGFQANPLPSTF</sequence>
<organism evidence="2">
    <name type="scientific">freshwater metagenome</name>
    <dbReference type="NCBI Taxonomy" id="449393"/>
    <lineage>
        <taxon>unclassified sequences</taxon>
        <taxon>metagenomes</taxon>
        <taxon>ecological metagenomes</taxon>
    </lineage>
</organism>
<dbReference type="PANTHER" id="PTHR42937">
    <property type="match status" value="1"/>
</dbReference>
<evidence type="ECO:0000313" key="2">
    <source>
        <dbReference type="EMBL" id="CAB4673427.1"/>
    </source>
</evidence>
<accession>A0A6J6MGT4</accession>
<dbReference type="AlphaFoldDB" id="A0A6J6MGT4"/>
<dbReference type="Pfam" id="PF00291">
    <property type="entry name" value="PALP"/>
    <property type="match status" value="1"/>
</dbReference>
<proteinExistence type="predicted"/>
<feature type="domain" description="Tryptophan synthase beta chain-like PALP" evidence="1">
    <location>
        <begin position="37"/>
        <end position="358"/>
    </location>
</feature>
<dbReference type="Gene3D" id="3.40.50.1100">
    <property type="match status" value="2"/>
</dbReference>
<name>A0A6J6MGT4_9ZZZZ</name>
<dbReference type="SUPFAM" id="SSF53686">
    <property type="entry name" value="Tryptophan synthase beta subunit-like PLP-dependent enzymes"/>
    <property type="match status" value="1"/>
</dbReference>
<reference evidence="2" key="1">
    <citation type="submission" date="2020-05" db="EMBL/GenBank/DDBJ databases">
        <authorList>
            <person name="Chiriac C."/>
            <person name="Salcher M."/>
            <person name="Ghai R."/>
            <person name="Kavagutti S V."/>
        </authorList>
    </citation>
    <scope>NUCLEOTIDE SEQUENCE</scope>
</reference>